<proteinExistence type="predicted"/>
<gene>
    <name evidence="1" type="ORF">TW71_24510</name>
</gene>
<comment type="caution">
    <text evidence="1">The sequence shown here is derived from an EMBL/GenBank/DDBJ whole genome shotgun (WGS) entry which is preliminary data.</text>
</comment>
<sequence length="251" mass="28399">MTLPPALKHGSLTKFRDDLYWVQGCVKLKAPHPKFGPLTMQFSRNMTIIRDNDELTLVNSVRLDEQTLRELETLGEVKHVVRLAAFHGMDDPFYQQRYGATMWSVDAPYFHGVNPNQADSRYFTPDEILSVGHLPPLKGLRYFEIGSGKLNEGLFWLERDQGIAIAGDSLQNWTEPDAFFNLTAKFMMKKMGFFAHAGIGPGWMQAVKPDLSELNDFFDWSFEALIPSHGSPIEAGASEAYRASVKKLIEK</sequence>
<dbReference type="EMBL" id="JXXR01000035">
    <property type="protein sequence ID" value="KJY66610.1"/>
    <property type="molecule type" value="Genomic_DNA"/>
</dbReference>
<dbReference type="Gene3D" id="3.60.15.10">
    <property type="entry name" value="Ribonuclease Z/Hydroxyacylglutathione hydrolase-like"/>
    <property type="match status" value="1"/>
</dbReference>
<protein>
    <submittedName>
        <fullName evidence="1">Uncharacterized protein</fullName>
    </submittedName>
</protein>
<dbReference type="InterPro" id="IPR036866">
    <property type="entry name" value="RibonucZ/Hydroxyglut_hydro"/>
</dbReference>
<dbReference type="AlphaFoldDB" id="A0A837G0Q7"/>
<evidence type="ECO:0000313" key="1">
    <source>
        <dbReference type="EMBL" id="KJY66610.1"/>
    </source>
</evidence>
<accession>A0A837G0Q7</accession>
<dbReference type="RefSeq" id="WP_045987555.1">
    <property type="nucleotide sequence ID" value="NZ_CP063052.1"/>
</dbReference>
<name>A0A837G0Q7_9VIBR</name>
<organism evidence="1">
    <name type="scientific">Vibrio coralliilyticus</name>
    <dbReference type="NCBI Taxonomy" id="190893"/>
    <lineage>
        <taxon>Bacteria</taxon>
        <taxon>Pseudomonadati</taxon>
        <taxon>Pseudomonadota</taxon>
        <taxon>Gammaproteobacteria</taxon>
        <taxon>Vibrionales</taxon>
        <taxon>Vibrionaceae</taxon>
        <taxon>Vibrio</taxon>
    </lineage>
</organism>
<dbReference type="SUPFAM" id="SSF56281">
    <property type="entry name" value="Metallo-hydrolase/oxidoreductase"/>
    <property type="match status" value="1"/>
</dbReference>
<reference evidence="1" key="1">
    <citation type="journal article" date="2015" name="BMC Genomics">
        <title>Genome mining reveals unlocked bioactive potential of marine Gram-negative bacteria.</title>
        <authorList>
            <person name="Machado H."/>
            <person name="Sonnenschein E.C."/>
            <person name="Melchiorsen J."/>
            <person name="Gram L."/>
        </authorList>
    </citation>
    <scope>NUCLEOTIDE SEQUENCE</scope>
    <source>
        <strain evidence="1">S2052</strain>
    </source>
</reference>